<organism evidence="3 4">
    <name type="scientific">Bordetella genomosp. 6</name>
    <dbReference type="NCBI Taxonomy" id="463024"/>
    <lineage>
        <taxon>Bacteria</taxon>
        <taxon>Pseudomonadati</taxon>
        <taxon>Pseudomonadota</taxon>
        <taxon>Betaproteobacteria</taxon>
        <taxon>Burkholderiales</taxon>
        <taxon>Alcaligenaceae</taxon>
        <taxon>Bordetella</taxon>
    </lineage>
</organism>
<feature type="compositionally biased region" description="Basic and acidic residues" evidence="1">
    <location>
        <begin position="163"/>
        <end position="176"/>
    </location>
</feature>
<dbReference type="PROSITE" id="PS51208">
    <property type="entry name" value="AUTOTRANSPORTER"/>
    <property type="match status" value="1"/>
</dbReference>
<feature type="compositionally biased region" description="Basic and acidic residues" evidence="1">
    <location>
        <begin position="228"/>
        <end position="242"/>
    </location>
</feature>
<dbReference type="PANTHER" id="PTHR35037">
    <property type="entry name" value="C-TERMINAL REGION OF AIDA-LIKE PROTEIN"/>
    <property type="match status" value="1"/>
</dbReference>
<dbReference type="InterPro" id="IPR003991">
    <property type="entry name" value="Pertactin_virulence_factor"/>
</dbReference>
<dbReference type="Gene3D" id="2.40.128.130">
    <property type="entry name" value="Autotransporter beta-domain"/>
    <property type="match status" value="1"/>
</dbReference>
<feature type="domain" description="Autotransporter" evidence="2">
    <location>
        <begin position="346"/>
        <end position="614"/>
    </location>
</feature>
<dbReference type="RefSeq" id="WP_094829550.1">
    <property type="nucleotide sequence ID" value="NZ_NEVV01000001.1"/>
</dbReference>
<dbReference type="PRINTS" id="PR01484">
    <property type="entry name" value="PRTACTNFAMLY"/>
</dbReference>
<comment type="caution">
    <text evidence="3">The sequence shown here is derived from an EMBL/GenBank/DDBJ whole genome shotgun (WGS) entry which is preliminary data.</text>
</comment>
<evidence type="ECO:0000313" key="4">
    <source>
        <dbReference type="Proteomes" id="UP000216524"/>
    </source>
</evidence>
<dbReference type="SUPFAM" id="SSF103515">
    <property type="entry name" value="Autotransporter"/>
    <property type="match status" value="1"/>
</dbReference>
<dbReference type="InterPro" id="IPR006315">
    <property type="entry name" value="OM_autotransptr_brl_dom"/>
</dbReference>
<evidence type="ECO:0000313" key="3">
    <source>
        <dbReference type="EMBL" id="OZI81588.1"/>
    </source>
</evidence>
<accession>A0ABX4FHD4</accession>
<feature type="compositionally biased region" description="Low complexity" evidence="1">
    <location>
        <begin position="97"/>
        <end position="125"/>
    </location>
</feature>
<protein>
    <submittedName>
        <fullName evidence="3">Autotransporter outer membrane beta-barrel domain-containing protein</fullName>
    </submittedName>
</protein>
<dbReference type="Pfam" id="PF03797">
    <property type="entry name" value="Autotransporter"/>
    <property type="match status" value="1"/>
</dbReference>
<feature type="compositionally biased region" description="Basic and acidic residues" evidence="1">
    <location>
        <begin position="204"/>
        <end position="213"/>
    </location>
</feature>
<dbReference type="Proteomes" id="UP000216524">
    <property type="component" value="Unassembled WGS sequence"/>
</dbReference>
<feature type="region of interest" description="Disordered" evidence="1">
    <location>
        <begin position="61"/>
        <end position="308"/>
    </location>
</feature>
<dbReference type="NCBIfam" id="TIGR01414">
    <property type="entry name" value="autotrans_barl"/>
    <property type="match status" value="1"/>
</dbReference>
<feature type="compositionally biased region" description="Pro residues" evidence="1">
    <location>
        <begin position="247"/>
        <end position="294"/>
    </location>
</feature>
<evidence type="ECO:0000256" key="1">
    <source>
        <dbReference type="SAM" id="MobiDB-lite"/>
    </source>
</evidence>
<feature type="compositionally biased region" description="Pro residues" evidence="1">
    <location>
        <begin position="126"/>
        <end position="140"/>
    </location>
</feature>
<dbReference type="InterPro" id="IPR005546">
    <property type="entry name" value="Autotransporte_beta"/>
</dbReference>
<dbReference type="PANTHER" id="PTHR35037:SF7">
    <property type="entry name" value="AUTOTRANSPORTER"/>
    <property type="match status" value="1"/>
</dbReference>
<sequence length="614" mass="64405">MFIHRKSHGVRIDRRVHRVPASWRHCWRWRLAALAGSGAICAAPAGAAGAGQADLRQWLAPPSRKASEATPPGKQAAATGMAGFGSLSAGGLDQWLAPSSRPAPVRPGSPSGSPAASVSGSSPGAPAMPSPDALPHPPPASGGDRVISGILQQDLGSWLAPDAAKRSPSEPGKTAEKIGAMPDEGLGKWLVPGAEKSNPPEPGKTLDEIRAGLEKWLAPGSRPPVEPDPDKAAQEFRKDLDKWLAPPARPSPPSGQPEAPPAAPPQAGPEAPPVMPEPAEPPAAEPPAAEPPAVQPARPAGDAVYLPGTRTLTPTAEAALGTASAAQGLWQAEMNALGKRMGELRLTPAAGGVWGRAFAQRQKLENGAARELRQTVGGFEVGADTALAAPEGRWHVGAVAGYSQGKLKFGGGATGEGDSAHVGAYATYIEDGGFYLDGIVRVARYAHAFKAPDAKGRRARGRYRANGVGASLELGRRFTWADAWYVEPQLEMAVFHAQGGSYSAGKDLRVKDGGLTSLLGRAGLHVGRQFDLGDGRVVQPYAKLSWLQEFDGKNTVRTNGIRHKSRLDGGRVELDVGVAAQLGRHGSLYGSYEYAKGSRQTMPWTFHIGYRYTW</sequence>
<reference evidence="3 4" key="1">
    <citation type="submission" date="2017-05" db="EMBL/GenBank/DDBJ databases">
        <title>Complete and WGS of Bordetella genogroups.</title>
        <authorList>
            <person name="Spilker T."/>
            <person name="Lipuma J."/>
        </authorList>
    </citation>
    <scope>NUCLEOTIDE SEQUENCE [LARGE SCALE GENOMIC DNA]</scope>
    <source>
        <strain evidence="3 4">AU3139</strain>
    </source>
</reference>
<keyword evidence="4" id="KW-1185">Reference proteome</keyword>
<name>A0ABX4FHD4_9BORD</name>
<dbReference type="InterPro" id="IPR036709">
    <property type="entry name" value="Autotransporte_beta_dom_sf"/>
</dbReference>
<dbReference type="InterPro" id="IPR051551">
    <property type="entry name" value="Autotransporter_adhesion"/>
</dbReference>
<dbReference type="EMBL" id="NEVV01000001">
    <property type="protein sequence ID" value="OZI81588.1"/>
    <property type="molecule type" value="Genomic_DNA"/>
</dbReference>
<evidence type="ECO:0000259" key="2">
    <source>
        <dbReference type="PROSITE" id="PS51208"/>
    </source>
</evidence>
<gene>
    <name evidence="3" type="ORF">CAL23_07745</name>
</gene>
<proteinExistence type="predicted"/>
<dbReference type="SMART" id="SM00869">
    <property type="entry name" value="Autotransporter"/>
    <property type="match status" value="1"/>
</dbReference>